<name>G4ZHZ9_PHYSP</name>
<dbReference type="EMBL" id="JH159154">
    <property type="protein sequence ID" value="EGZ17642.1"/>
    <property type="molecule type" value="Genomic_DNA"/>
</dbReference>
<dbReference type="AlphaFoldDB" id="G4ZHZ9"/>
<accession>G4ZHZ9</accession>
<reference evidence="1 2" key="1">
    <citation type="journal article" date="2006" name="Science">
        <title>Phytophthora genome sequences uncover evolutionary origins and mechanisms of pathogenesis.</title>
        <authorList>
            <person name="Tyler B.M."/>
            <person name="Tripathy S."/>
            <person name="Zhang X."/>
            <person name="Dehal P."/>
            <person name="Jiang R.H."/>
            <person name="Aerts A."/>
            <person name="Arredondo F.D."/>
            <person name="Baxter L."/>
            <person name="Bensasson D."/>
            <person name="Beynon J.L."/>
            <person name="Chapman J."/>
            <person name="Damasceno C.M."/>
            <person name="Dorrance A.E."/>
            <person name="Dou D."/>
            <person name="Dickerman A.W."/>
            <person name="Dubchak I.L."/>
            <person name="Garbelotto M."/>
            <person name="Gijzen M."/>
            <person name="Gordon S.G."/>
            <person name="Govers F."/>
            <person name="Grunwald N.J."/>
            <person name="Huang W."/>
            <person name="Ivors K.L."/>
            <person name="Jones R.W."/>
            <person name="Kamoun S."/>
            <person name="Krampis K."/>
            <person name="Lamour K.H."/>
            <person name="Lee M.K."/>
            <person name="McDonald W.H."/>
            <person name="Medina M."/>
            <person name="Meijer H.J."/>
            <person name="Nordberg E.K."/>
            <person name="Maclean D.J."/>
            <person name="Ospina-Giraldo M.D."/>
            <person name="Morris P.F."/>
            <person name="Phuntumart V."/>
            <person name="Putnam N.H."/>
            <person name="Rash S."/>
            <person name="Rose J.K."/>
            <person name="Sakihama Y."/>
            <person name="Salamov A.A."/>
            <person name="Savidor A."/>
            <person name="Scheuring C.F."/>
            <person name="Smith B.M."/>
            <person name="Sobral B.W."/>
            <person name="Terry A."/>
            <person name="Torto-Alalibo T.A."/>
            <person name="Win J."/>
            <person name="Xu Z."/>
            <person name="Zhang H."/>
            <person name="Grigoriev I.V."/>
            <person name="Rokhsar D.S."/>
            <person name="Boore J.L."/>
        </authorList>
    </citation>
    <scope>NUCLEOTIDE SEQUENCE [LARGE SCALE GENOMIC DNA]</scope>
    <source>
        <strain evidence="1 2">P6497</strain>
    </source>
</reference>
<evidence type="ECO:0000313" key="2">
    <source>
        <dbReference type="Proteomes" id="UP000002640"/>
    </source>
</evidence>
<organism evidence="1 2">
    <name type="scientific">Phytophthora sojae (strain P6497)</name>
    <name type="common">Soybean stem and root rot agent</name>
    <name type="synonym">Phytophthora megasperma f. sp. glycines</name>
    <dbReference type="NCBI Taxonomy" id="1094619"/>
    <lineage>
        <taxon>Eukaryota</taxon>
        <taxon>Sar</taxon>
        <taxon>Stramenopiles</taxon>
        <taxon>Oomycota</taxon>
        <taxon>Peronosporomycetes</taxon>
        <taxon>Peronosporales</taxon>
        <taxon>Peronosporaceae</taxon>
        <taxon>Phytophthora</taxon>
    </lineage>
</organism>
<dbReference type="KEGG" id="psoj:PHYSODRAFT_331578"/>
<dbReference type="RefSeq" id="XP_009526700.1">
    <property type="nucleotide sequence ID" value="XM_009528405.1"/>
</dbReference>
<dbReference type="Proteomes" id="UP000002640">
    <property type="component" value="Unassembled WGS sequence"/>
</dbReference>
<evidence type="ECO:0000313" key="1">
    <source>
        <dbReference type="EMBL" id="EGZ17642.1"/>
    </source>
</evidence>
<protein>
    <submittedName>
        <fullName evidence="1">Uncharacterized protein</fullName>
    </submittedName>
</protein>
<dbReference type="InParanoid" id="G4ZHZ9"/>
<sequence length="170" mass="18259">MSSVHVALNVTFLSTSSLQFTLKSAWNCWTFDGCDYWEKTKTAAWSNIPETMFVGFYESTTCYEVDDTKKALFALNGTYTFPKSRPIRSVMIAESSDPTRRPHFIYSKCPDAERAGLGSTDSDVSAYVVGATITSVAGSGPSSNWNDALPSDDVAGSNAYDGAGASVSAP</sequence>
<keyword evidence="2" id="KW-1185">Reference proteome</keyword>
<gene>
    <name evidence="1" type="ORF">PHYSODRAFT_331578</name>
</gene>
<proteinExistence type="predicted"/>
<dbReference type="GeneID" id="20646311"/>